<organism evidence="1 2">
    <name type="scientific">Erwinia phage vB_EamM_EarlPhillipIV</name>
    <dbReference type="NCBI Taxonomy" id="1883372"/>
    <lineage>
        <taxon>Viruses</taxon>
        <taxon>Duplodnaviria</taxon>
        <taxon>Heunggongvirae</taxon>
        <taxon>Uroviricota</taxon>
        <taxon>Caudoviricetes</taxon>
        <taxon>Chimalliviridae</taxon>
        <taxon>Derbicusvirus</taxon>
        <taxon>Derbicusvirus derbicus</taxon>
    </lineage>
</organism>
<dbReference type="GeneID" id="29061801"/>
<dbReference type="Proteomes" id="UP000201594">
    <property type="component" value="Segment"/>
</dbReference>
<dbReference type="KEGG" id="vg:29061801"/>
<proteinExistence type="predicted"/>
<sequence>MNIRDIAPAMATMVSNVTTIVPRFFSGTKDDVVLATHTDVEEVSKWIKREQYANFLGMQVPVPPGFNAYMFDHIKQLEDVWKVLEGIVDGVLKPVNNELAGLANAPAMLTVPVSFRMSGFKYPLSNVNPDDLTGKLSKNYVAANIDQRAFEKTYRSAGELETTFHRAKILRDSISKSVRNDTLNLVESISGSCEIISEADVNPTVAKELVKLVDMCDAWVQLLGLFMRQIDEMTNCINGTTDQIKTLAKKDKA</sequence>
<dbReference type="OrthoDB" id="10438at10239"/>
<protein>
    <submittedName>
        <fullName evidence="1">Uncharacterized protein</fullName>
    </submittedName>
</protein>
<name>A0A1B2ICP9_9CAUD</name>
<accession>A0A1B2ICP9</accession>
<reference evidence="1 2" key="1">
    <citation type="submission" date="2016-06" db="EMBL/GenBank/DDBJ databases">
        <authorList>
            <person name="Kjaerup R.B."/>
            <person name="Dalgaard T.S."/>
            <person name="Juul-Madsen H.R."/>
        </authorList>
    </citation>
    <scope>NUCLEOTIDE SEQUENCE [LARGE SCALE GENOMIC DNA]</scope>
</reference>
<gene>
    <name evidence="1" type="ORF">EARLPHILLIPIV_198</name>
</gene>
<dbReference type="EMBL" id="KX397367">
    <property type="protein sequence ID" value="ANZ49047.1"/>
    <property type="molecule type" value="Genomic_DNA"/>
</dbReference>
<dbReference type="RefSeq" id="YP_009278510.1">
    <property type="nucleotide sequence ID" value="NC_031007.1"/>
</dbReference>
<evidence type="ECO:0000313" key="2">
    <source>
        <dbReference type="Proteomes" id="UP000201594"/>
    </source>
</evidence>
<evidence type="ECO:0000313" key="1">
    <source>
        <dbReference type="EMBL" id="ANZ49047.1"/>
    </source>
</evidence>